<keyword evidence="3" id="KW-1185">Reference proteome</keyword>
<feature type="compositionally biased region" description="Low complexity" evidence="1">
    <location>
        <begin position="150"/>
        <end position="178"/>
    </location>
</feature>
<feature type="region of interest" description="Disordered" evidence="1">
    <location>
        <begin position="653"/>
        <end position="695"/>
    </location>
</feature>
<organism evidence="2 3">
    <name type="scientific">Smittium megazygosporum</name>
    <dbReference type="NCBI Taxonomy" id="133381"/>
    <lineage>
        <taxon>Eukaryota</taxon>
        <taxon>Fungi</taxon>
        <taxon>Fungi incertae sedis</taxon>
        <taxon>Zoopagomycota</taxon>
        <taxon>Kickxellomycotina</taxon>
        <taxon>Harpellomycetes</taxon>
        <taxon>Harpellales</taxon>
        <taxon>Legeriomycetaceae</taxon>
        <taxon>Smittium</taxon>
    </lineage>
</organism>
<protein>
    <recommendedName>
        <fullName evidence="4">RRM domain-containing protein</fullName>
    </recommendedName>
</protein>
<comment type="caution">
    <text evidence="2">The sequence shown here is derived from an EMBL/GenBank/DDBJ whole genome shotgun (WGS) entry which is preliminary data.</text>
</comment>
<feature type="compositionally biased region" description="Polar residues" evidence="1">
    <location>
        <begin position="666"/>
        <end position="678"/>
    </location>
</feature>
<feature type="compositionally biased region" description="Polar residues" evidence="1">
    <location>
        <begin position="414"/>
        <end position="431"/>
    </location>
</feature>
<dbReference type="InterPro" id="IPR035979">
    <property type="entry name" value="RBD_domain_sf"/>
</dbReference>
<feature type="region of interest" description="Disordered" evidence="1">
    <location>
        <begin position="1"/>
        <end position="196"/>
    </location>
</feature>
<feature type="region of interest" description="Disordered" evidence="1">
    <location>
        <begin position="834"/>
        <end position="873"/>
    </location>
</feature>
<evidence type="ECO:0008006" key="4">
    <source>
        <dbReference type="Google" id="ProtNLM"/>
    </source>
</evidence>
<dbReference type="Proteomes" id="UP000245609">
    <property type="component" value="Unassembled WGS sequence"/>
</dbReference>
<feature type="region of interest" description="Disordered" evidence="1">
    <location>
        <begin position="591"/>
        <end position="628"/>
    </location>
</feature>
<feature type="compositionally biased region" description="Low complexity" evidence="1">
    <location>
        <begin position="432"/>
        <end position="461"/>
    </location>
</feature>
<evidence type="ECO:0000313" key="2">
    <source>
        <dbReference type="EMBL" id="PVU85232.1"/>
    </source>
</evidence>
<feature type="compositionally biased region" description="Basic and acidic residues" evidence="1">
    <location>
        <begin position="842"/>
        <end position="870"/>
    </location>
</feature>
<sequence length="893" mass="99034">MDKFNNPYGPGGNRSSNFSYDGGNNDRKPWNSGRQGYNNKNMDRRGNSGRNFNSHENYGGRGNFNRGPQFPNRKIVRNQGNNESENKPYYQSNSSRDNYSNQSRYSRGKPQSYSHSRRDGPPNYREDRFKGGNRSFKKKQYFDRDDDGSYDSNYNNNGDYLGDYGSSYGSQGAQNSSGPPNQKYGSHNQSRYGTSENRKSALGIIAPPPPTEPIQGRSILVQISPPNNEMFNLISEKMHEFGDVSSEFNLIDVRGICFFNYQDLRSARNSWEGMQGFSIDGYYINVRYSLPKSNIHTQLPNTVKFQGTILAVLESSYGESIEASDEDIFKQFGETRSTYTLEGRQNTRVVEYFDLRAAEAAYNTLHGTSVNGKGKLHVIYLWDGSLGGWPPIPIENYKKGDTSSNFASQKNTFNSNSYASESHGYSPTSPAYNQGSSSYSQNNSGYNPNSYNNNENYQYYQSDRKKFGNTSKRDVNDNGEDDEYGRQRFKKSKWSSDRSRDNSFNQSFNSRGSFENPDATQKFSPNSNNAYNSQSQNYQYINPNYYSKNSTELDAETKTPPAENLSTGGITALSTLNAISAITAIANSQNKSATSVPGNFSNSPTYPSTFQSEQTDSQNPSTSNKEVSEGVTNLQLISALIAQQQQKNTISPTILPASDTNEHLKSQPQPSQAASNPASPEVQKSIADSGSEMKADLSTEAIENLPSESVNNESTESLLNSLLSENLNSEPESEISKVVVAEINTATENEPSINTDGEKKDFEIEEILAGTVPLEHGDFHVDVETNESANVLQNDVNEQNEKNVDEAINIDGEKTRASNDSFSEETVVAQSDIGDASFSEPIHNHASDETTTEEKKDSGDAQLEPKDDLAKPNPNIAELLDVLSQVKSQEGSS</sequence>
<proteinExistence type="predicted"/>
<feature type="compositionally biased region" description="Low complexity" evidence="1">
    <location>
        <begin position="524"/>
        <end position="534"/>
    </location>
</feature>
<feature type="compositionally biased region" description="Polar residues" evidence="1">
    <location>
        <begin position="504"/>
        <end position="523"/>
    </location>
</feature>
<evidence type="ECO:0000313" key="3">
    <source>
        <dbReference type="Proteomes" id="UP000245609"/>
    </source>
</evidence>
<evidence type="ECO:0000256" key="1">
    <source>
        <dbReference type="SAM" id="MobiDB-lite"/>
    </source>
</evidence>
<gene>
    <name evidence="2" type="ORF">BB560_007108</name>
</gene>
<dbReference type="SUPFAM" id="SSF54928">
    <property type="entry name" value="RNA-binding domain, RBD"/>
    <property type="match status" value="1"/>
</dbReference>
<feature type="compositionally biased region" description="Polar residues" evidence="1">
    <location>
        <begin position="78"/>
        <end position="114"/>
    </location>
</feature>
<dbReference type="GO" id="GO:0003676">
    <property type="term" value="F:nucleic acid binding"/>
    <property type="evidence" value="ECO:0007669"/>
    <property type="project" value="InterPro"/>
</dbReference>
<feature type="region of interest" description="Disordered" evidence="1">
    <location>
        <begin position="414"/>
        <end position="534"/>
    </location>
</feature>
<name>A0A2T9XYR0_9FUNG</name>
<dbReference type="EMBL" id="MBFS01003707">
    <property type="protein sequence ID" value="PVU85232.1"/>
    <property type="molecule type" value="Genomic_DNA"/>
</dbReference>
<feature type="compositionally biased region" description="Polar residues" evidence="1">
    <location>
        <begin position="179"/>
        <end position="195"/>
    </location>
</feature>
<feature type="compositionally biased region" description="Basic and acidic residues" evidence="1">
    <location>
        <begin position="116"/>
        <end position="130"/>
    </location>
</feature>
<accession>A0A2T9XYR0</accession>
<reference evidence="2 3" key="1">
    <citation type="journal article" date="2018" name="MBio">
        <title>Comparative Genomics Reveals the Core Gene Toolbox for the Fungus-Insect Symbiosis.</title>
        <authorList>
            <person name="Wang Y."/>
            <person name="Stata M."/>
            <person name="Wang W."/>
            <person name="Stajich J.E."/>
            <person name="White M.M."/>
            <person name="Moncalvo J.M."/>
        </authorList>
    </citation>
    <scope>NUCLEOTIDE SEQUENCE [LARGE SCALE GENOMIC DNA]</scope>
    <source>
        <strain evidence="2 3">SC-DP-2</strain>
    </source>
</reference>
<feature type="compositionally biased region" description="Basic and acidic residues" evidence="1">
    <location>
        <begin position="462"/>
        <end position="476"/>
    </location>
</feature>
<dbReference type="OrthoDB" id="439808at2759"/>
<dbReference type="AlphaFoldDB" id="A0A2T9XYR0"/>